<dbReference type="PANTHER" id="PTHR33746">
    <property type="entry name" value="RUBRERYTHRIN"/>
    <property type="match status" value="1"/>
</dbReference>
<reference evidence="4 5" key="1">
    <citation type="submission" date="2016-11" db="EMBL/GenBank/DDBJ databases">
        <title>Draft Genome Sequences of Nine Cyanobacterial Strains from Diverse Habitats.</title>
        <authorList>
            <person name="Zhu T."/>
            <person name="Hou S."/>
            <person name="Lu X."/>
            <person name="Hess W.R."/>
        </authorList>
    </citation>
    <scope>NUCLEOTIDE SEQUENCE [LARGE SCALE GENOMIC DNA]</scope>
    <source>
        <strain evidence="4 5">NIES-593</strain>
    </source>
</reference>
<evidence type="ECO:0000259" key="3">
    <source>
        <dbReference type="PROSITE" id="PS50905"/>
    </source>
</evidence>
<dbReference type="Proteomes" id="UP000186868">
    <property type="component" value="Unassembled WGS sequence"/>
</dbReference>
<gene>
    <name evidence="4" type="ORF">NIES593_15405</name>
</gene>
<dbReference type="InterPro" id="IPR012347">
    <property type="entry name" value="Ferritin-like"/>
</dbReference>
<dbReference type="PROSITE" id="PS50905">
    <property type="entry name" value="FERRITIN_LIKE"/>
    <property type="match status" value="1"/>
</dbReference>
<dbReference type="InterPro" id="IPR009040">
    <property type="entry name" value="Ferritin-like_diiron"/>
</dbReference>
<dbReference type="Gene3D" id="1.20.1260.10">
    <property type="match status" value="1"/>
</dbReference>
<dbReference type="PROSITE" id="PS51257">
    <property type="entry name" value="PROKAR_LIPOPROTEIN"/>
    <property type="match status" value="1"/>
</dbReference>
<dbReference type="InterPro" id="IPR052753">
    <property type="entry name" value="Rbr2/Nigerythrin"/>
</dbReference>
<dbReference type="PANTHER" id="PTHR33746:SF4">
    <property type="entry name" value="RUBRERYTHRIN"/>
    <property type="match status" value="1"/>
</dbReference>
<protein>
    <submittedName>
        <fullName evidence="4">Rubrerythrin</fullName>
    </submittedName>
</protein>
<evidence type="ECO:0000313" key="4">
    <source>
        <dbReference type="EMBL" id="OKH21601.1"/>
    </source>
</evidence>
<dbReference type="OrthoDB" id="9799749at2"/>
<dbReference type="GO" id="GO:0046872">
    <property type="term" value="F:metal ion binding"/>
    <property type="evidence" value="ECO:0007669"/>
    <property type="project" value="InterPro"/>
</dbReference>
<dbReference type="STRING" id="1921803.NIES593_15405"/>
<dbReference type="GO" id="GO:0016491">
    <property type="term" value="F:oxidoreductase activity"/>
    <property type="evidence" value="ECO:0007669"/>
    <property type="project" value="InterPro"/>
</dbReference>
<keyword evidence="2" id="KW-0732">Signal</keyword>
<feature type="signal peptide" evidence="2">
    <location>
        <begin position="1"/>
        <end position="38"/>
    </location>
</feature>
<dbReference type="RefSeq" id="WP_073600428.1">
    <property type="nucleotide sequence ID" value="NZ_MRCB01000019.1"/>
</dbReference>
<keyword evidence="5" id="KW-1185">Reference proteome</keyword>
<name>A0A1U7HDI0_9CYAN</name>
<dbReference type="InterPro" id="IPR003251">
    <property type="entry name" value="Rr_diiron-bd_dom"/>
</dbReference>
<proteinExistence type="predicted"/>
<evidence type="ECO:0000313" key="5">
    <source>
        <dbReference type="Proteomes" id="UP000186868"/>
    </source>
</evidence>
<accession>A0A1U7HDI0</accession>
<sequence length="230" mass="25076">MNPTLKIRYIAKKTAIFTSAAALGMLALVGCAPTTPSAKVEPTQPEEQPATKAQSPTLKNLEMAYNGESNAHVMYLDYAKKADEEGYKGVASLFRAAARAEEIHKENHAKVIKEMGGTPQNTIATPEVKSTQENLQHAIKGESYERDTMYPDFIKEAKAKGEKNAVQTFTYAGNAEAGHAKLYTEALNNLDAWKAPKQFYVCSVSGQTAMNANETNCTVDGVKKPVEEVR</sequence>
<dbReference type="EMBL" id="MRCB01000019">
    <property type="protein sequence ID" value="OKH21601.1"/>
    <property type="molecule type" value="Genomic_DNA"/>
</dbReference>
<comment type="caution">
    <text evidence="4">The sequence shown here is derived from an EMBL/GenBank/DDBJ whole genome shotgun (WGS) entry which is preliminary data.</text>
</comment>
<dbReference type="InterPro" id="IPR009078">
    <property type="entry name" value="Ferritin-like_SF"/>
</dbReference>
<dbReference type="CDD" id="cd01041">
    <property type="entry name" value="Rubrerythrin"/>
    <property type="match status" value="1"/>
</dbReference>
<dbReference type="AlphaFoldDB" id="A0A1U7HDI0"/>
<evidence type="ECO:0000256" key="1">
    <source>
        <dbReference type="SAM" id="MobiDB-lite"/>
    </source>
</evidence>
<feature type="chain" id="PRO_5012052639" evidence="2">
    <location>
        <begin position="39"/>
        <end position="230"/>
    </location>
</feature>
<organism evidence="4 5">
    <name type="scientific">Hydrococcus rivularis NIES-593</name>
    <dbReference type="NCBI Taxonomy" id="1921803"/>
    <lineage>
        <taxon>Bacteria</taxon>
        <taxon>Bacillati</taxon>
        <taxon>Cyanobacteriota</taxon>
        <taxon>Cyanophyceae</taxon>
        <taxon>Pleurocapsales</taxon>
        <taxon>Hydrococcaceae</taxon>
        <taxon>Hydrococcus</taxon>
    </lineage>
</organism>
<feature type="region of interest" description="Disordered" evidence="1">
    <location>
        <begin position="36"/>
        <end position="55"/>
    </location>
</feature>
<feature type="domain" description="Ferritin-like diiron" evidence="3">
    <location>
        <begin position="51"/>
        <end position="194"/>
    </location>
</feature>
<dbReference type="Pfam" id="PF02915">
    <property type="entry name" value="Rubrerythrin"/>
    <property type="match status" value="1"/>
</dbReference>
<evidence type="ECO:0000256" key="2">
    <source>
        <dbReference type="SAM" id="SignalP"/>
    </source>
</evidence>
<dbReference type="SUPFAM" id="SSF47240">
    <property type="entry name" value="Ferritin-like"/>
    <property type="match status" value="1"/>
</dbReference>